<feature type="transmembrane region" description="Helical" evidence="3">
    <location>
        <begin position="1267"/>
        <end position="1287"/>
    </location>
</feature>
<feature type="domain" description="Fibronectin type-III" evidence="4">
    <location>
        <begin position="656"/>
        <end position="761"/>
    </location>
</feature>
<feature type="region of interest" description="Disordered" evidence="2">
    <location>
        <begin position="354"/>
        <end position="386"/>
    </location>
</feature>
<evidence type="ECO:0000256" key="1">
    <source>
        <dbReference type="ARBA" id="ARBA00022737"/>
    </source>
</evidence>
<dbReference type="PANTHER" id="PTHR46708:SF2">
    <property type="entry name" value="FIBRONECTIN TYPE-III DOMAIN-CONTAINING PROTEIN"/>
    <property type="match status" value="1"/>
</dbReference>
<feature type="domain" description="Fibronectin type-III" evidence="4">
    <location>
        <begin position="185"/>
        <end position="274"/>
    </location>
</feature>
<organism evidence="5 6">
    <name type="scientific">Clavelina lepadiformis</name>
    <name type="common">Light-bulb sea squirt</name>
    <name type="synonym">Ascidia lepadiformis</name>
    <dbReference type="NCBI Taxonomy" id="159417"/>
    <lineage>
        <taxon>Eukaryota</taxon>
        <taxon>Metazoa</taxon>
        <taxon>Chordata</taxon>
        <taxon>Tunicata</taxon>
        <taxon>Ascidiacea</taxon>
        <taxon>Aplousobranchia</taxon>
        <taxon>Clavelinidae</taxon>
        <taxon>Clavelina</taxon>
    </lineage>
</organism>
<protein>
    <recommendedName>
        <fullName evidence="4">Fibronectin type-III domain-containing protein</fullName>
    </recommendedName>
</protein>
<evidence type="ECO:0000313" key="6">
    <source>
        <dbReference type="Proteomes" id="UP001642483"/>
    </source>
</evidence>
<dbReference type="SMART" id="SM00060">
    <property type="entry name" value="FN3"/>
    <property type="match status" value="12"/>
</dbReference>
<feature type="domain" description="Fibronectin type-III" evidence="4">
    <location>
        <begin position="87"/>
        <end position="184"/>
    </location>
</feature>
<dbReference type="SUPFAM" id="SSF49265">
    <property type="entry name" value="Fibronectin type III"/>
    <property type="match status" value="8"/>
</dbReference>
<sequence>MVWDEADNTNYKIEVKDAPHDAHYRVPPTSPPATDYVSTPYYTNSTTAGNSVQPDLGYDIYLFAINPSNPSDYNKASYLKLATMPPAPSNVQVSDIKTNQFVVSWTHSNPSEYNCGCHLAVAYQVTYTSNIGTSFMKQTPGLQQTLIVDDVTTNTDYVITVVSWKNDVIFSDNSSVATTATIPSKTTAPTNSSSATTTSISLQWDPVPGRSTSLTYTVAWLPADSAESKTGITDTTTTIYELTPSTEYVFTVTAVNDGGTGVTSDSATYSTVPDMVPAPILSSSTNLSTMIDVSWNKPAGGDDVTDYLLEWWLSNSEDVNSDTEIHLHEIDSYNYVIDGLTPGKRYGVKISARNSAGTGQSSPESSYTTAPGKSNPPTNTSSSTTTSISIAWDPVDGATSYTVAWSPHSDDGSFHKANIRDLDTTVDGLTPNTLYVITLSAVNSGGSGAPSNGATFSTVPQYVGLPSVSAPSEDSGSRSTTMTVHWSKPNGGDDVIDYVVEWWLSSENNSTSTYHVEPHLSGVEQYNSSIESLTPGERYDVRVRARNSAGTGETSSNAYHRTDPATPFHPILTQPVDDDITTRLLISWSVPEGKLDSYEVNLYVQDVPVFTHTTSYKSVLADSLIPGEMYRASVTAISEGLFGAASDKSNVQRTDPPTPMKVSLIQPSSGDITKQLEVKWGMPVTPFQVTKYIITLKPFSGMDITIQYSSDDATPISYLVDNLVPGESYSATVQAVSPSDGAPATFSETSATSFNQRTAPAPVTNLAVSQNMNKPEYQLELNWLSPAGVGNVVMIQYHGTPNAMNESANVNFFDTFLSVSVIPGNNYTFTVIVQSGEMLSEPVMETINSKPAWPKMAAESEIYELALNWDLPDGNIEGYLLEILSGNFMNIELPVNSTSYTMTKLSPETNYTIVLYSWITNISGDIEKSASIPTTYQTLPSDKPTSIMVTSTTSATISVSWSPPAPGSIRSAIVGYLVSWSPSHGCGSNMVDSTSTQITGLMPNTVYKVTISTRYEDKAGDFDETTAITCFAPPTTVTTTDSSASTIDVSWTTPDVGGGATKCDGYFVSWSPAHNAGYKEVAMNSTLYTKIAELQSNMRYNILVSAQSRAGNGMPSSPTLGITAPGSPRKVKLNKADEVYDPASTIQVEWNKPDGGDDIDNYLVEWWPSFNQSFVSFASVIHSNDDNVHKCIIIDLTGETTYKVQIKAQNSAGTGLPSVILSYKTEGNATFITKSRISRSASQFVPFEDKSQHGEILNASSEQQKHLIGFAVIGVVICAAIVIIFVGSHYRQQQKEK</sequence>
<evidence type="ECO:0000259" key="4">
    <source>
        <dbReference type="PROSITE" id="PS50853"/>
    </source>
</evidence>
<proteinExistence type="predicted"/>
<keyword evidence="3" id="KW-0472">Membrane</keyword>
<dbReference type="PRINTS" id="PR00014">
    <property type="entry name" value="FNTYPEIII"/>
</dbReference>
<name>A0ABP0FY14_CLALP</name>
<keyword evidence="3" id="KW-0812">Transmembrane</keyword>
<dbReference type="Gene3D" id="2.60.40.10">
    <property type="entry name" value="Immunoglobulins"/>
    <property type="match status" value="11"/>
</dbReference>
<dbReference type="CDD" id="cd00063">
    <property type="entry name" value="FN3"/>
    <property type="match status" value="9"/>
</dbReference>
<dbReference type="EMBL" id="CAWYQH010000097">
    <property type="protein sequence ID" value="CAK8684488.1"/>
    <property type="molecule type" value="Genomic_DNA"/>
</dbReference>
<dbReference type="PANTHER" id="PTHR46708">
    <property type="entry name" value="TENASCIN"/>
    <property type="match status" value="1"/>
</dbReference>
<reference evidence="5 6" key="1">
    <citation type="submission" date="2024-02" db="EMBL/GenBank/DDBJ databases">
        <authorList>
            <person name="Daric V."/>
            <person name="Darras S."/>
        </authorList>
    </citation>
    <scope>NUCLEOTIDE SEQUENCE [LARGE SCALE GENOMIC DNA]</scope>
</reference>
<comment type="caution">
    <text evidence="5">The sequence shown here is derived from an EMBL/GenBank/DDBJ whole genome shotgun (WGS) entry which is preliminary data.</text>
</comment>
<feature type="compositionally biased region" description="Low complexity" evidence="2">
    <location>
        <begin position="375"/>
        <end position="386"/>
    </location>
</feature>
<dbReference type="InterPro" id="IPR036116">
    <property type="entry name" value="FN3_sf"/>
</dbReference>
<keyword evidence="3" id="KW-1133">Transmembrane helix</keyword>
<dbReference type="InterPro" id="IPR003961">
    <property type="entry name" value="FN3_dom"/>
</dbReference>
<feature type="domain" description="Fibronectin type-III" evidence="4">
    <location>
        <begin position="467"/>
        <end position="565"/>
    </location>
</feature>
<keyword evidence="1" id="KW-0677">Repeat</keyword>
<accession>A0ABP0FY14</accession>
<gene>
    <name evidence="5" type="ORF">CVLEPA_LOCUS15465</name>
</gene>
<keyword evidence="6" id="KW-1185">Reference proteome</keyword>
<feature type="domain" description="Fibronectin type-III" evidence="4">
    <location>
        <begin position="850"/>
        <end position="941"/>
    </location>
</feature>
<dbReference type="PROSITE" id="PS50853">
    <property type="entry name" value="FN3"/>
    <property type="match status" value="10"/>
</dbReference>
<evidence type="ECO:0000256" key="3">
    <source>
        <dbReference type="SAM" id="Phobius"/>
    </source>
</evidence>
<feature type="domain" description="Fibronectin type-III" evidence="4">
    <location>
        <begin position="1127"/>
        <end position="1228"/>
    </location>
</feature>
<feature type="domain" description="Fibronectin type-III" evidence="4">
    <location>
        <begin position="943"/>
        <end position="1035"/>
    </location>
</feature>
<dbReference type="InterPro" id="IPR013783">
    <property type="entry name" value="Ig-like_fold"/>
</dbReference>
<dbReference type="Pfam" id="PF00041">
    <property type="entry name" value="fn3"/>
    <property type="match status" value="10"/>
</dbReference>
<evidence type="ECO:0000313" key="5">
    <source>
        <dbReference type="EMBL" id="CAK8684488.1"/>
    </source>
</evidence>
<dbReference type="Proteomes" id="UP001642483">
    <property type="component" value="Unassembled WGS sequence"/>
</dbReference>
<feature type="domain" description="Fibronectin type-III" evidence="4">
    <location>
        <begin position="276"/>
        <end position="372"/>
    </location>
</feature>
<feature type="domain" description="Fibronectin type-III" evidence="4">
    <location>
        <begin position="1036"/>
        <end position="1126"/>
    </location>
</feature>
<dbReference type="InterPro" id="IPR050991">
    <property type="entry name" value="ECM_Regulatory_Proteins"/>
</dbReference>
<evidence type="ECO:0000256" key="2">
    <source>
        <dbReference type="SAM" id="MobiDB-lite"/>
    </source>
</evidence>
<feature type="domain" description="Fibronectin type-III" evidence="4">
    <location>
        <begin position="373"/>
        <end position="461"/>
    </location>
</feature>
<feature type="compositionally biased region" description="Polar residues" evidence="2">
    <location>
        <begin position="354"/>
        <end position="372"/>
    </location>
</feature>